<protein>
    <recommendedName>
        <fullName evidence="2">UPF0102 protein P872_11405</fullName>
    </recommendedName>
</protein>
<comment type="similarity">
    <text evidence="1 2">Belongs to the UPF0102 family.</text>
</comment>
<dbReference type="HAMAP" id="MF_00048">
    <property type="entry name" value="UPF0102"/>
    <property type="match status" value="1"/>
</dbReference>
<dbReference type="NCBIfam" id="NF009150">
    <property type="entry name" value="PRK12497.1-3"/>
    <property type="match status" value="1"/>
</dbReference>
<dbReference type="InterPro" id="IPR003509">
    <property type="entry name" value="UPF0102_YraN-like"/>
</dbReference>
<keyword evidence="4" id="KW-1185">Reference proteome</keyword>
<dbReference type="Proteomes" id="UP000016843">
    <property type="component" value="Unassembled WGS sequence"/>
</dbReference>
<sequence length="141" mass="16634">MKTDGELTACFSKHFFKINQILAMAEHNDKGKKAEELVKDWLAGRGYEFSEANYRHKHAEIDLIFKFRGILVFVEVKFRSGTGFGYAEEFVDFTKKKLLVKAADQYIFEKDWHNDIRFDIVGVYKDRNGNINFKHFEDAFY</sequence>
<evidence type="ECO:0000256" key="1">
    <source>
        <dbReference type="ARBA" id="ARBA00006738"/>
    </source>
</evidence>
<dbReference type="eggNOG" id="COG0792">
    <property type="taxonomic scope" value="Bacteria"/>
</dbReference>
<dbReference type="GO" id="GO:0003676">
    <property type="term" value="F:nucleic acid binding"/>
    <property type="evidence" value="ECO:0007669"/>
    <property type="project" value="InterPro"/>
</dbReference>
<dbReference type="EMBL" id="AWXR01000064">
    <property type="protein sequence ID" value="ERM81058.1"/>
    <property type="molecule type" value="Genomic_DNA"/>
</dbReference>
<evidence type="ECO:0000256" key="2">
    <source>
        <dbReference type="HAMAP-Rule" id="MF_00048"/>
    </source>
</evidence>
<dbReference type="AlphaFoldDB" id="U5BT32"/>
<name>U5BT32_9BACT</name>
<organism evidence="3 4">
    <name type="scientific">Rhodonellum psychrophilum GCM71 = DSM 17998</name>
    <dbReference type="NCBI Taxonomy" id="1123057"/>
    <lineage>
        <taxon>Bacteria</taxon>
        <taxon>Pseudomonadati</taxon>
        <taxon>Bacteroidota</taxon>
        <taxon>Cytophagia</taxon>
        <taxon>Cytophagales</taxon>
        <taxon>Cytophagaceae</taxon>
        <taxon>Rhodonellum</taxon>
    </lineage>
</organism>
<dbReference type="PATRIC" id="fig|1123057.7.peg.4084"/>
<evidence type="ECO:0000313" key="3">
    <source>
        <dbReference type="EMBL" id="ERM81058.1"/>
    </source>
</evidence>
<dbReference type="InterPro" id="IPR011335">
    <property type="entry name" value="Restrct_endonuc-II-like"/>
</dbReference>
<dbReference type="PANTHER" id="PTHR34039">
    <property type="entry name" value="UPF0102 PROTEIN YRAN"/>
    <property type="match status" value="1"/>
</dbReference>
<reference evidence="3 4" key="1">
    <citation type="journal article" date="2013" name="Genome Announc.">
        <title>Draft Genome Sequence of the Psychrophilic and Alkaliphilic Rhodonellum psychrophilum Strain GCM71T.</title>
        <authorList>
            <person name="Hauptmann A.L."/>
            <person name="Glaring M.A."/>
            <person name="Hallin P.F."/>
            <person name="Prieme A."/>
            <person name="Stougaard P."/>
        </authorList>
    </citation>
    <scope>NUCLEOTIDE SEQUENCE [LARGE SCALE GENOMIC DNA]</scope>
    <source>
        <strain evidence="3 4">GCM71</strain>
    </source>
</reference>
<proteinExistence type="inferred from homology"/>
<gene>
    <name evidence="3" type="ORF">P872_11405</name>
</gene>
<dbReference type="InterPro" id="IPR011856">
    <property type="entry name" value="tRNA_endonuc-like_dom_sf"/>
</dbReference>
<comment type="caution">
    <text evidence="3">The sequence shown here is derived from an EMBL/GenBank/DDBJ whole genome shotgun (WGS) entry which is preliminary data.</text>
</comment>
<dbReference type="Gene3D" id="3.40.1350.10">
    <property type="match status" value="1"/>
</dbReference>
<dbReference type="Pfam" id="PF02021">
    <property type="entry name" value="UPF0102"/>
    <property type="match status" value="1"/>
</dbReference>
<evidence type="ECO:0000313" key="4">
    <source>
        <dbReference type="Proteomes" id="UP000016843"/>
    </source>
</evidence>
<dbReference type="SUPFAM" id="SSF52980">
    <property type="entry name" value="Restriction endonuclease-like"/>
    <property type="match status" value="1"/>
</dbReference>
<accession>U5BT32</accession>
<dbReference type="PANTHER" id="PTHR34039:SF1">
    <property type="entry name" value="UPF0102 PROTEIN YRAN"/>
    <property type="match status" value="1"/>
</dbReference>